<dbReference type="RefSeq" id="XP_005777251.1">
    <property type="nucleotide sequence ID" value="XM_005777194.1"/>
</dbReference>
<dbReference type="GO" id="GO:0005634">
    <property type="term" value="C:nucleus"/>
    <property type="evidence" value="ECO:0007669"/>
    <property type="project" value="TreeGrafter"/>
</dbReference>
<dbReference type="PaxDb" id="2903-EOD24822"/>
<dbReference type="AlphaFoldDB" id="A0A0D3JMT7"/>
<organism evidence="2 3">
    <name type="scientific">Emiliania huxleyi (strain CCMP1516)</name>
    <dbReference type="NCBI Taxonomy" id="280463"/>
    <lineage>
        <taxon>Eukaryota</taxon>
        <taxon>Haptista</taxon>
        <taxon>Haptophyta</taxon>
        <taxon>Prymnesiophyceae</taxon>
        <taxon>Isochrysidales</taxon>
        <taxon>Noelaerhabdaceae</taxon>
        <taxon>Emiliania</taxon>
    </lineage>
</organism>
<evidence type="ECO:0000313" key="3">
    <source>
        <dbReference type="Proteomes" id="UP000013827"/>
    </source>
</evidence>
<dbReference type="SUPFAM" id="SSF54236">
    <property type="entry name" value="Ubiquitin-like"/>
    <property type="match status" value="1"/>
</dbReference>
<accession>A0A0D3JMT7</accession>
<dbReference type="GO" id="GO:0012506">
    <property type="term" value="C:vesicle membrane"/>
    <property type="evidence" value="ECO:0007669"/>
    <property type="project" value="TreeGrafter"/>
</dbReference>
<dbReference type="InterPro" id="IPR029071">
    <property type="entry name" value="Ubiquitin-like_domsf"/>
</dbReference>
<dbReference type="GO" id="GO:0006886">
    <property type="term" value="P:intracellular protein transport"/>
    <property type="evidence" value="ECO:0007669"/>
    <property type="project" value="TreeGrafter"/>
</dbReference>
<name>A0A0D3JMT7_EMIH1</name>
<dbReference type="GO" id="GO:0005737">
    <property type="term" value="C:cytoplasm"/>
    <property type="evidence" value="ECO:0007669"/>
    <property type="project" value="TreeGrafter"/>
</dbReference>
<dbReference type="PANTHER" id="PTHR46467:SF1">
    <property type="entry name" value="TETHER CONTAINING UBX DOMAIN FOR GLUT4"/>
    <property type="match status" value="1"/>
</dbReference>
<sequence>MPFLQVDLGRGVREKVPVAPNTTLREVLSAACTKRGLDVATRGLRHGRTRKHLDLSITFRLSGLDNNALIEVVEDGHTAPRGSSQAPCRVAVQLESGDRRTGSLGDESSLLEVVRALCPEQLADGAMPAGHAPAILYGGSGDLRVVATGEDQLRSTTLASLGVARGSAVLVRFVSLPAEGGPE</sequence>
<dbReference type="PANTHER" id="PTHR46467">
    <property type="entry name" value="TETHER CONTAINING UBX DOMAIN FOR GLUT4"/>
    <property type="match status" value="1"/>
</dbReference>
<reference evidence="3" key="1">
    <citation type="journal article" date="2013" name="Nature">
        <title>Pan genome of the phytoplankton Emiliania underpins its global distribution.</title>
        <authorList>
            <person name="Read B.A."/>
            <person name="Kegel J."/>
            <person name="Klute M.J."/>
            <person name="Kuo A."/>
            <person name="Lefebvre S.C."/>
            <person name="Maumus F."/>
            <person name="Mayer C."/>
            <person name="Miller J."/>
            <person name="Monier A."/>
            <person name="Salamov A."/>
            <person name="Young J."/>
            <person name="Aguilar M."/>
            <person name="Claverie J.M."/>
            <person name="Frickenhaus S."/>
            <person name="Gonzalez K."/>
            <person name="Herman E.K."/>
            <person name="Lin Y.C."/>
            <person name="Napier J."/>
            <person name="Ogata H."/>
            <person name="Sarno A.F."/>
            <person name="Shmutz J."/>
            <person name="Schroeder D."/>
            <person name="de Vargas C."/>
            <person name="Verret F."/>
            <person name="von Dassow P."/>
            <person name="Valentin K."/>
            <person name="Van de Peer Y."/>
            <person name="Wheeler G."/>
            <person name="Dacks J.B."/>
            <person name="Delwiche C.F."/>
            <person name="Dyhrman S.T."/>
            <person name="Glockner G."/>
            <person name="John U."/>
            <person name="Richards T."/>
            <person name="Worden A.Z."/>
            <person name="Zhang X."/>
            <person name="Grigoriev I.V."/>
            <person name="Allen A.E."/>
            <person name="Bidle K."/>
            <person name="Borodovsky M."/>
            <person name="Bowler C."/>
            <person name="Brownlee C."/>
            <person name="Cock J.M."/>
            <person name="Elias M."/>
            <person name="Gladyshev V.N."/>
            <person name="Groth M."/>
            <person name="Guda C."/>
            <person name="Hadaegh A."/>
            <person name="Iglesias-Rodriguez M.D."/>
            <person name="Jenkins J."/>
            <person name="Jones B.M."/>
            <person name="Lawson T."/>
            <person name="Leese F."/>
            <person name="Lindquist E."/>
            <person name="Lobanov A."/>
            <person name="Lomsadze A."/>
            <person name="Malik S.B."/>
            <person name="Marsh M.E."/>
            <person name="Mackinder L."/>
            <person name="Mock T."/>
            <person name="Mueller-Roeber B."/>
            <person name="Pagarete A."/>
            <person name="Parker M."/>
            <person name="Probert I."/>
            <person name="Quesneville H."/>
            <person name="Raines C."/>
            <person name="Rensing S.A."/>
            <person name="Riano-Pachon D.M."/>
            <person name="Richier S."/>
            <person name="Rokitta S."/>
            <person name="Shiraiwa Y."/>
            <person name="Soanes D.M."/>
            <person name="van der Giezen M."/>
            <person name="Wahlund T.M."/>
            <person name="Williams B."/>
            <person name="Wilson W."/>
            <person name="Wolfe G."/>
            <person name="Wurch L.L."/>
        </authorList>
    </citation>
    <scope>NUCLEOTIDE SEQUENCE</scope>
</reference>
<dbReference type="GO" id="GO:0042593">
    <property type="term" value="P:glucose homeostasis"/>
    <property type="evidence" value="ECO:0007669"/>
    <property type="project" value="TreeGrafter"/>
</dbReference>
<dbReference type="Proteomes" id="UP000013827">
    <property type="component" value="Unassembled WGS sequence"/>
</dbReference>
<evidence type="ECO:0000259" key="1">
    <source>
        <dbReference type="Pfam" id="PF11470"/>
    </source>
</evidence>
<dbReference type="Gene3D" id="3.10.20.90">
    <property type="entry name" value="Phosphatidylinositol 3-kinase Catalytic Subunit, Chain A, domain 1"/>
    <property type="match status" value="1"/>
</dbReference>
<dbReference type="Pfam" id="PF11470">
    <property type="entry name" value="TUG-UBL1"/>
    <property type="match status" value="1"/>
</dbReference>
<proteinExistence type="predicted"/>
<dbReference type="GeneID" id="17270369"/>
<evidence type="ECO:0000313" key="2">
    <source>
        <dbReference type="EnsemblProtists" id="EOD24822"/>
    </source>
</evidence>
<feature type="domain" description="TUG ubiquitin-like" evidence="1">
    <location>
        <begin position="13"/>
        <end position="71"/>
    </location>
</feature>
<keyword evidence="3" id="KW-1185">Reference proteome</keyword>
<dbReference type="EnsemblProtists" id="EOD24822">
    <property type="protein sequence ID" value="EOD24822"/>
    <property type="gene ID" value="EMIHUDRAFT_254699"/>
</dbReference>
<protein>
    <recommendedName>
        <fullName evidence="1">TUG ubiquitin-like domain-containing protein</fullName>
    </recommendedName>
</protein>
<dbReference type="HOGENOM" id="CLU_1478793_0_0_1"/>
<reference evidence="2" key="2">
    <citation type="submission" date="2024-10" db="UniProtKB">
        <authorList>
            <consortium name="EnsemblProtists"/>
        </authorList>
    </citation>
    <scope>IDENTIFICATION</scope>
</reference>
<dbReference type="InterPro" id="IPR021569">
    <property type="entry name" value="TUG-UBL1"/>
</dbReference>
<dbReference type="CDD" id="cd16105">
    <property type="entry name" value="Ubl_ASPSCR1_like"/>
    <property type="match status" value="1"/>
</dbReference>
<dbReference type="eggNOG" id="KOG2699">
    <property type="taxonomic scope" value="Eukaryota"/>
</dbReference>
<dbReference type="KEGG" id="ehx:EMIHUDRAFT_254699"/>